<reference evidence="5" key="1">
    <citation type="submission" date="2016-10" db="EMBL/GenBank/DDBJ databases">
        <authorList>
            <person name="Varghese N."/>
            <person name="Submissions S."/>
        </authorList>
    </citation>
    <scope>NUCLEOTIDE SEQUENCE [LARGE SCALE GENOMIC DNA]</scope>
    <source>
        <strain evidence="5">CGMCC 4.3147</strain>
    </source>
</reference>
<dbReference type="Proteomes" id="UP000198662">
    <property type="component" value="Unassembled WGS sequence"/>
</dbReference>
<dbReference type="PROSITE" id="PS51257">
    <property type="entry name" value="PROKAR_LIPOPROTEIN"/>
    <property type="match status" value="1"/>
</dbReference>
<evidence type="ECO:0000259" key="3">
    <source>
        <dbReference type="Pfam" id="PF14230"/>
    </source>
</evidence>
<feature type="signal peptide" evidence="2">
    <location>
        <begin position="1"/>
        <end position="30"/>
    </location>
</feature>
<dbReference type="AlphaFoldDB" id="A0A1G9D7X7"/>
<dbReference type="InterPro" id="IPR025637">
    <property type="entry name" value="DUF4333"/>
</dbReference>
<evidence type="ECO:0000256" key="1">
    <source>
        <dbReference type="SAM" id="MobiDB-lite"/>
    </source>
</evidence>
<sequence>MPIRTLALLPAAIGLLGLAACSLGTPTVTAADVADAAEDALESEIGSRPEIDCGEDDSIAVEEGATVDCLLNDPATGSEFDATVTFTGVDGGEWNADVEVASEPNGGEPTEPAETESSAPPADGTSLQIEASRLAEATADALEAQMGSRPEIDCGAADLNITIYVDRQTYCSLIDPATGDEYEVTISVTKIEGDQFEFDIEVAETPGA</sequence>
<organism evidence="4 5">
    <name type="scientific">Glycomyces sambucus</name>
    <dbReference type="NCBI Taxonomy" id="380244"/>
    <lineage>
        <taxon>Bacteria</taxon>
        <taxon>Bacillati</taxon>
        <taxon>Actinomycetota</taxon>
        <taxon>Actinomycetes</taxon>
        <taxon>Glycomycetales</taxon>
        <taxon>Glycomycetaceae</taxon>
        <taxon>Glycomyces</taxon>
    </lineage>
</organism>
<evidence type="ECO:0000313" key="4">
    <source>
        <dbReference type="EMBL" id="SDK59825.1"/>
    </source>
</evidence>
<feature type="chain" id="PRO_5011678548" description="DUF4333 domain-containing protein" evidence="2">
    <location>
        <begin position="31"/>
        <end position="208"/>
    </location>
</feature>
<feature type="domain" description="DUF4333" evidence="3">
    <location>
        <begin position="17"/>
        <end position="91"/>
    </location>
</feature>
<evidence type="ECO:0000313" key="5">
    <source>
        <dbReference type="Proteomes" id="UP000198662"/>
    </source>
</evidence>
<dbReference type="STRING" id="380244.SAMN05216298_0721"/>
<dbReference type="EMBL" id="FNGF01000001">
    <property type="protein sequence ID" value="SDK59825.1"/>
    <property type="molecule type" value="Genomic_DNA"/>
</dbReference>
<evidence type="ECO:0000256" key="2">
    <source>
        <dbReference type="SAM" id="SignalP"/>
    </source>
</evidence>
<dbReference type="OrthoDB" id="5193721at2"/>
<name>A0A1G9D7X7_9ACTN</name>
<gene>
    <name evidence="4" type="ORF">SAMN05216298_0721</name>
</gene>
<keyword evidence="5" id="KW-1185">Reference proteome</keyword>
<dbReference type="Pfam" id="PF14230">
    <property type="entry name" value="DUF4333"/>
    <property type="match status" value="1"/>
</dbReference>
<proteinExistence type="predicted"/>
<feature type="region of interest" description="Disordered" evidence="1">
    <location>
        <begin position="101"/>
        <end position="124"/>
    </location>
</feature>
<dbReference type="RefSeq" id="WP_091042869.1">
    <property type="nucleotide sequence ID" value="NZ_FNGF01000001.1"/>
</dbReference>
<protein>
    <recommendedName>
        <fullName evidence="3">DUF4333 domain-containing protein</fullName>
    </recommendedName>
</protein>
<keyword evidence="2" id="KW-0732">Signal</keyword>
<accession>A0A1G9D7X7</accession>